<feature type="compositionally biased region" description="Basic and acidic residues" evidence="1">
    <location>
        <begin position="16"/>
        <end position="25"/>
    </location>
</feature>
<accession>A0A256ING4</accession>
<gene>
    <name evidence="3" type="ORF">DJ70_04225</name>
</gene>
<dbReference type="EMBL" id="NHPJ01000046">
    <property type="protein sequence ID" value="OYR58074.1"/>
    <property type="molecule type" value="Genomic_DNA"/>
</dbReference>
<dbReference type="Proteomes" id="UP000216308">
    <property type="component" value="Unassembled WGS sequence"/>
</dbReference>
<keyword evidence="4" id="KW-1185">Reference proteome</keyword>
<evidence type="ECO:0000313" key="4">
    <source>
        <dbReference type="Proteomes" id="UP000216308"/>
    </source>
</evidence>
<organism evidence="3 4">
    <name type="scientific">Halorubrum halodurans</name>
    <dbReference type="NCBI Taxonomy" id="1383851"/>
    <lineage>
        <taxon>Archaea</taxon>
        <taxon>Methanobacteriati</taxon>
        <taxon>Methanobacteriota</taxon>
        <taxon>Stenosarchaea group</taxon>
        <taxon>Halobacteria</taxon>
        <taxon>Halobacteriales</taxon>
        <taxon>Haloferacaceae</taxon>
        <taxon>Halorubrum</taxon>
    </lineage>
</organism>
<feature type="region of interest" description="Disordered" evidence="1">
    <location>
        <begin position="1"/>
        <end position="25"/>
    </location>
</feature>
<proteinExistence type="predicted"/>
<comment type="caution">
    <text evidence="3">The sequence shown here is derived from an EMBL/GenBank/DDBJ whole genome shotgun (WGS) entry which is preliminary data.</text>
</comment>
<name>A0A256ING4_9EURY</name>
<dbReference type="RefSeq" id="WP_094530459.1">
    <property type="nucleotide sequence ID" value="NZ_NHPJ01000046.1"/>
</dbReference>
<evidence type="ECO:0000313" key="3">
    <source>
        <dbReference type="EMBL" id="OYR58074.1"/>
    </source>
</evidence>
<sequence length="121" mass="12856">MSDDQRSTDGEGDERDDGHPDAERDEFAAELERARDLLDDDGIEAVHVGVVRDGEVDTTFAQRTADDPESEGLRALALLAAHVQLVADEAGVEASTVAGDAATLAGRVERIPASTEDLPEE</sequence>
<protein>
    <recommendedName>
        <fullName evidence="2">DUF8113 domain-containing protein</fullName>
    </recommendedName>
</protein>
<reference evidence="3 4" key="1">
    <citation type="journal article" date="2014" name="Front. Microbiol.">
        <title>Population and genomic analysis of the genus Halorubrum.</title>
        <authorList>
            <person name="Fullmer M.S."/>
            <person name="Soucy S.M."/>
            <person name="Swithers K.S."/>
            <person name="Makkay A.M."/>
            <person name="Wheeler R."/>
            <person name="Ventosa A."/>
            <person name="Gogarten J.P."/>
            <person name="Papke R.T."/>
        </authorList>
    </citation>
    <scope>NUCLEOTIDE SEQUENCE [LARGE SCALE GENOMIC DNA]</scope>
    <source>
        <strain evidence="3 4">Cb34</strain>
    </source>
</reference>
<evidence type="ECO:0000259" key="2">
    <source>
        <dbReference type="Pfam" id="PF26418"/>
    </source>
</evidence>
<dbReference type="Pfam" id="PF26418">
    <property type="entry name" value="DUF8113"/>
    <property type="match status" value="1"/>
</dbReference>
<dbReference type="InterPro" id="IPR058426">
    <property type="entry name" value="DUF8113"/>
</dbReference>
<evidence type="ECO:0000256" key="1">
    <source>
        <dbReference type="SAM" id="MobiDB-lite"/>
    </source>
</evidence>
<dbReference type="OrthoDB" id="331012at2157"/>
<feature type="domain" description="DUF8113" evidence="2">
    <location>
        <begin position="22"/>
        <end position="110"/>
    </location>
</feature>
<dbReference type="AlphaFoldDB" id="A0A256ING4"/>